<organism evidence="3 4">
    <name type="scientific">Gordonia polyisoprenivorans</name>
    <dbReference type="NCBI Taxonomy" id="84595"/>
    <lineage>
        <taxon>Bacteria</taxon>
        <taxon>Bacillati</taxon>
        <taxon>Actinomycetota</taxon>
        <taxon>Actinomycetes</taxon>
        <taxon>Mycobacteriales</taxon>
        <taxon>Gordoniaceae</taxon>
        <taxon>Gordonia</taxon>
    </lineage>
</organism>
<name>A0A846WHB1_9ACTN</name>
<feature type="region of interest" description="Disordered" evidence="1">
    <location>
        <begin position="1"/>
        <end position="52"/>
    </location>
</feature>
<dbReference type="InterPro" id="IPR010380">
    <property type="entry name" value="DUF975"/>
</dbReference>
<feature type="transmembrane region" description="Helical" evidence="2">
    <location>
        <begin position="118"/>
        <end position="143"/>
    </location>
</feature>
<keyword evidence="2" id="KW-1133">Transmembrane helix</keyword>
<comment type="caution">
    <text evidence="3">The sequence shown here is derived from an EMBL/GenBank/DDBJ whole genome shotgun (WGS) entry which is preliminary data.</text>
</comment>
<dbReference type="Proteomes" id="UP000563898">
    <property type="component" value="Unassembled WGS sequence"/>
</dbReference>
<gene>
    <name evidence="3" type="ORF">HGA05_02010</name>
</gene>
<feature type="transmembrane region" description="Helical" evidence="2">
    <location>
        <begin position="226"/>
        <end position="250"/>
    </location>
</feature>
<accession>A0A846WHB1</accession>
<evidence type="ECO:0000256" key="1">
    <source>
        <dbReference type="SAM" id="MobiDB-lite"/>
    </source>
</evidence>
<dbReference type="AlphaFoldDB" id="A0A846WHB1"/>
<feature type="compositionally biased region" description="Pro residues" evidence="1">
    <location>
        <begin position="38"/>
        <end position="52"/>
    </location>
</feature>
<feature type="transmembrane region" description="Helical" evidence="2">
    <location>
        <begin position="163"/>
        <end position="196"/>
    </location>
</feature>
<reference evidence="3 4" key="1">
    <citation type="submission" date="2020-04" db="EMBL/GenBank/DDBJ databases">
        <title>MicrobeNet Type strains.</title>
        <authorList>
            <person name="Nicholson A.C."/>
        </authorList>
    </citation>
    <scope>NUCLEOTIDE SEQUENCE [LARGE SCALE GENOMIC DNA]</scope>
    <source>
        <strain evidence="3 4">ATCC BAA-14</strain>
    </source>
</reference>
<dbReference type="EMBL" id="JAAXPC010000001">
    <property type="protein sequence ID" value="NKY00357.1"/>
    <property type="molecule type" value="Genomic_DNA"/>
</dbReference>
<keyword evidence="2" id="KW-0472">Membrane</keyword>
<evidence type="ECO:0000256" key="2">
    <source>
        <dbReference type="SAM" id="Phobius"/>
    </source>
</evidence>
<protein>
    <recommendedName>
        <fullName evidence="5">Integral membrane protein</fullName>
    </recommendedName>
</protein>
<keyword evidence="2" id="KW-0812">Transmembrane</keyword>
<feature type="transmembrane region" description="Helical" evidence="2">
    <location>
        <begin position="85"/>
        <end position="106"/>
    </location>
</feature>
<evidence type="ECO:0000313" key="4">
    <source>
        <dbReference type="Proteomes" id="UP000563898"/>
    </source>
</evidence>
<dbReference type="PANTHER" id="PTHR40076:SF1">
    <property type="entry name" value="MEMBRANE PROTEIN"/>
    <property type="match status" value="1"/>
</dbReference>
<dbReference type="PANTHER" id="PTHR40076">
    <property type="entry name" value="MEMBRANE PROTEIN-RELATED"/>
    <property type="match status" value="1"/>
</dbReference>
<evidence type="ECO:0008006" key="5">
    <source>
        <dbReference type="Google" id="ProtNLM"/>
    </source>
</evidence>
<sequence length="275" mass="28661">MTSTPGGPDQPPYPGEDPQNQGYTPPPGGYEAPQGGSYPPPGPGAYPPPAGQYPPGGVPGYAPAPAQLDLGAALSYGWNKYKANALNWILFAIVTFVVVGLIDSAARGFHYDTSVLNAQGIIGSLVSGILSVLVQAAFTRGALNELDGNKPSFADFFTWNNLAQVFIAAILVWVITTIGFILIIIPGLIATFLLWYTLAFAIDRNLSATDAIKGSFELTSKNVGSLLLLAIVVIVLNLVGALLCLVGLLVTGPVTLIASTYAYRVLSGGQVSPAQ</sequence>
<proteinExistence type="predicted"/>
<dbReference type="RefSeq" id="WP_006372653.1">
    <property type="nucleotide sequence ID" value="NZ_CP073075.1"/>
</dbReference>
<evidence type="ECO:0000313" key="3">
    <source>
        <dbReference type="EMBL" id="NKY00357.1"/>
    </source>
</evidence>